<keyword evidence="7 10" id="KW-0067">ATP-binding</keyword>
<dbReference type="SUPFAM" id="SSF55931">
    <property type="entry name" value="Glutamine synthetase/guanido kinase"/>
    <property type="match status" value="1"/>
</dbReference>
<evidence type="ECO:0000256" key="7">
    <source>
        <dbReference type="ARBA" id="ARBA00022840"/>
    </source>
</evidence>
<dbReference type="InterPro" id="IPR014746">
    <property type="entry name" value="Gln_synth/guanido_kin_cat_dom"/>
</dbReference>
<reference evidence="11 12" key="1">
    <citation type="journal article" date="2019" name="Sci. Rep.">
        <title>Comparative genomics of chytrid fungi reveal insights into the obligate biotrophic and pathogenic lifestyle of Synchytrium endobioticum.</title>
        <authorList>
            <person name="van de Vossenberg B.T.L.H."/>
            <person name="Warris S."/>
            <person name="Nguyen H.D.T."/>
            <person name="van Gent-Pelzer M.P.E."/>
            <person name="Joly D.L."/>
            <person name="van de Geest H.C."/>
            <person name="Bonants P.J.M."/>
            <person name="Smith D.S."/>
            <person name="Levesque C.A."/>
            <person name="van der Lee T.A.J."/>
        </authorList>
    </citation>
    <scope>NUCLEOTIDE SEQUENCE [LARGE SCALE GENOMIC DNA]</scope>
    <source>
        <strain evidence="11 12">JEL517</strain>
    </source>
</reference>
<organism evidence="11 12">
    <name type="scientific">Synchytrium microbalum</name>
    <dbReference type="NCBI Taxonomy" id="1806994"/>
    <lineage>
        <taxon>Eukaryota</taxon>
        <taxon>Fungi</taxon>
        <taxon>Fungi incertae sedis</taxon>
        <taxon>Chytridiomycota</taxon>
        <taxon>Chytridiomycota incertae sedis</taxon>
        <taxon>Chytridiomycetes</taxon>
        <taxon>Synchytriales</taxon>
        <taxon>Synchytriaceae</taxon>
        <taxon>Synchytrium</taxon>
    </lineage>
</organism>
<dbReference type="EMBL" id="QEAO01000034">
    <property type="protein sequence ID" value="TPX32119.1"/>
    <property type="molecule type" value="Genomic_DNA"/>
</dbReference>
<gene>
    <name evidence="11" type="primary">GSH1</name>
    <name evidence="11" type="ORF">SmJEL517_g04682</name>
</gene>
<dbReference type="GO" id="GO:0005524">
    <property type="term" value="F:ATP binding"/>
    <property type="evidence" value="ECO:0007669"/>
    <property type="project" value="UniProtKB-UniRule"/>
</dbReference>
<dbReference type="GO" id="GO:0017109">
    <property type="term" value="C:glutamate-cysteine ligase complex"/>
    <property type="evidence" value="ECO:0007669"/>
    <property type="project" value="TreeGrafter"/>
</dbReference>
<dbReference type="EC" id="6.3.2.2" evidence="3 10"/>
<protein>
    <recommendedName>
        <fullName evidence="3 10">Glutamate--cysteine ligase</fullName>
        <ecNumber evidence="3 10">6.3.2.2</ecNumber>
    </recommendedName>
    <alternativeName>
        <fullName evidence="9 10">Gamma-ECS</fullName>
    </alternativeName>
    <alternativeName>
        <fullName evidence="8 10">Gamma-glutamylcysteine synthetase</fullName>
    </alternativeName>
</protein>
<evidence type="ECO:0000256" key="2">
    <source>
        <dbReference type="ARBA" id="ARBA00008100"/>
    </source>
</evidence>
<evidence type="ECO:0000256" key="10">
    <source>
        <dbReference type="RuleBase" id="RU367135"/>
    </source>
</evidence>
<dbReference type="UniPathway" id="UPA00142">
    <property type="reaction ID" value="UER00209"/>
</dbReference>
<dbReference type="Gene3D" id="1.10.8.960">
    <property type="match status" value="1"/>
</dbReference>
<dbReference type="STRING" id="1806994.A0A507BZ21"/>
<accession>A0A507BZ21</accession>
<dbReference type="PANTHER" id="PTHR11164">
    <property type="entry name" value="GLUTAMATE CYSTEINE LIGASE"/>
    <property type="match status" value="1"/>
</dbReference>
<comment type="similarity">
    <text evidence="2 10">Belongs to the glutamate--cysteine ligase type 3 family.</text>
</comment>
<evidence type="ECO:0000256" key="8">
    <source>
        <dbReference type="ARBA" id="ARBA00030585"/>
    </source>
</evidence>
<evidence type="ECO:0000256" key="1">
    <source>
        <dbReference type="ARBA" id="ARBA00005006"/>
    </source>
</evidence>
<keyword evidence="6 10" id="KW-0547">Nucleotide-binding</keyword>
<dbReference type="AlphaFoldDB" id="A0A507BZ21"/>
<dbReference type="GO" id="GO:0006750">
    <property type="term" value="P:glutathione biosynthetic process"/>
    <property type="evidence" value="ECO:0007669"/>
    <property type="project" value="UniProtKB-UniRule"/>
</dbReference>
<evidence type="ECO:0000256" key="5">
    <source>
        <dbReference type="ARBA" id="ARBA00022684"/>
    </source>
</evidence>
<keyword evidence="5 10" id="KW-0317">Glutathione biosynthesis</keyword>
<keyword evidence="12" id="KW-1185">Reference proteome</keyword>
<dbReference type="Proteomes" id="UP000319731">
    <property type="component" value="Unassembled WGS sequence"/>
</dbReference>
<dbReference type="InterPro" id="IPR004308">
    <property type="entry name" value="GCS"/>
</dbReference>
<dbReference type="GeneID" id="42005907"/>
<name>A0A507BZ21_9FUNG</name>
<evidence type="ECO:0000313" key="12">
    <source>
        <dbReference type="Proteomes" id="UP000319731"/>
    </source>
</evidence>
<dbReference type="PANTHER" id="PTHR11164:SF0">
    <property type="entry name" value="GLUTAMATE--CYSTEINE LIGASE CATALYTIC SUBUNIT"/>
    <property type="match status" value="1"/>
</dbReference>
<proteinExistence type="inferred from homology"/>
<evidence type="ECO:0000256" key="3">
    <source>
        <dbReference type="ARBA" id="ARBA00012220"/>
    </source>
</evidence>
<dbReference type="FunFam" id="3.30.590.50:FF:000001">
    <property type="entry name" value="Glutamate-cysteine ligase Gcs1"/>
    <property type="match status" value="1"/>
</dbReference>
<dbReference type="RefSeq" id="XP_031023381.1">
    <property type="nucleotide sequence ID" value="XM_031170610.1"/>
</dbReference>
<comment type="caution">
    <text evidence="11">The sequence shown here is derived from an EMBL/GenBank/DDBJ whole genome shotgun (WGS) entry which is preliminary data.</text>
</comment>
<evidence type="ECO:0000256" key="4">
    <source>
        <dbReference type="ARBA" id="ARBA00022598"/>
    </source>
</evidence>
<dbReference type="OrthoDB" id="7939818at2759"/>
<keyword evidence="4 10" id="KW-0436">Ligase</keyword>
<dbReference type="GO" id="GO:0004357">
    <property type="term" value="F:glutamate-cysteine ligase activity"/>
    <property type="evidence" value="ECO:0007669"/>
    <property type="project" value="UniProtKB-UniRule"/>
</dbReference>
<evidence type="ECO:0000256" key="6">
    <source>
        <dbReference type="ARBA" id="ARBA00022741"/>
    </source>
</evidence>
<evidence type="ECO:0000313" key="11">
    <source>
        <dbReference type="EMBL" id="TPX32119.1"/>
    </source>
</evidence>
<evidence type="ECO:0000256" key="9">
    <source>
        <dbReference type="ARBA" id="ARBA00032122"/>
    </source>
</evidence>
<dbReference type="Gene3D" id="3.30.590.50">
    <property type="match status" value="2"/>
</dbReference>
<sequence length="694" mass="78106">MGLLSLGTPLPWQEAKLHAEHVRQHGIEQLLNIWHRLKTRRRDHLLWGDEVEYLVISLNNNDKSAHVSLNGYDGLLKLQHLEETAIHARQPFESSWKPEYGKYMLEGTPGQPFGPTLAVLLGVEENMRQRRILAQSVQAPNDVVLTLTNFPRLGCVDFTSPSANPTPFDGRASRSLFIPDDAINPHPRFSTLTANIRERRESKVAMNVPIYVDSKTPRPFLEPLPPSLTSLSREQLAQVAQYSCSECHSSATGARDHVFSLDPSKPLPPLPSIITDAKPDHVYLDAMCFGMGCCCLQITFQACSVEEARRLYDQLAVISPIMLAITAACPMFRGYLTDVDCRWNIIAGSVDDRTKEERGTEPLAQSKYRIPKSRYDSIDSYLSPGPDYSGGCSSIELDDGVNGVRGNFFQPKYNDIPLVFDQDIRMRLVEGGMDDLLAQHFAHLFIRDPLVIFKELLDQDDEKSSDHFENIQSTNWQTMRFKPPPVGQNIGWRVEFRSMEVQLTDYENAAYAIFVVLLTRAILSFDLNFYIPLSKVDDNLQRAQQRDAARQGKFWFRRNVFGNPEITLPIVNGSSIPQANGSHVDDSFEEMTLQEIFNGKPSAGFPGLIPLVEAYLASANLDFATLSGLNKYVELVKAKSTGQLPTTATWMRQFVMTHPKYQHDSVVSDEICYDLCKRAEEFAKGDGRVSGLNI</sequence>
<dbReference type="Pfam" id="PF03074">
    <property type="entry name" value="GCS"/>
    <property type="match status" value="1"/>
</dbReference>
<comment type="catalytic activity">
    <reaction evidence="10">
        <text>L-cysteine + L-glutamate + ATP = gamma-L-glutamyl-L-cysteine + ADP + phosphate + H(+)</text>
        <dbReference type="Rhea" id="RHEA:13285"/>
        <dbReference type="ChEBI" id="CHEBI:15378"/>
        <dbReference type="ChEBI" id="CHEBI:29985"/>
        <dbReference type="ChEBI" id="CHEBI:30616"/>
        <dbReference type="ChEBI" id="CHEBI:35235"/>
        <dbReference type="ChEBI" id="CHEBI:43474"/>
        <dbReference type="ChEBI" id="CHEBI:58173"/>
        <dbReference type="ChEBI" id="CHEBI:456216"/>
        <dbReference type="EC" id="6.3.2.2"/>
    </reaction>
</comment>
<comment type="pathway">
    <text evidence="1 10">Sulfur metabolism; glutathione biosynthesis; glutathione from L-cysteine and L-glutamate: step 1/2.</text>
</comment>